<feature type="region of interest" description="Disordered" evidence="9">
    <location>
        <begin position="115"/>
        <end position="135"/>
    </location>
</feature>
<evidence type="ECO:0000313" key="12">
    <source>
        <dbReference type="Proteomes" id="UP000192578"/>
    </source>
</evidence>
<dbReference type="AlphaFoldDB" id="A0A1W0X9L8"/>
<dbReference type="GO" id="GO:0006397">
    <property type="term" value="P:mRNA processing"/>
    <property type="evidence" value="ECO:0007669"/>
    <property type="project" value="UniProtKB-KW"/>
</dbReference>
<comment type="subcellular location">
    <subcellularLocation>
        <location evidence="2">Cytoplasm</location>
    </subcellularLocation>
    <subcellularLocation>
        <location evidence="1">Nucleus</location>
    </subcellularLocation>
</comment>
<reference evidence="12" key="1">
    <citation type="submission" date="2017-01" db="EMBL/GenBank/DDBJ databases">
        <title>Comparative genomics of anhydrobiosis in the tardigrade Hypsibius dujardini.</title>
        <authorList>
            <person name="Yoshida Y."/>
            <person name="Koutsovoulos G."/>
            <person name="Laetsch D."/>
            <person name="Stevens L."/>
            <person name="Kumar S."/>
            <person name="Horikawa D."/>
            <person name="Ishino K."/>
            <person name="Komine S."/>
            <person name="Tomita M."/>
            <person name="Blaxter M."/>
            <person name="Arakawa K."/>
        </authorList>
    </citation>
    <scope>NUCLEOTIDE SEQUENCE [LARGE SCALE GENOMIC DNA]</scope>
    <source>
        <strain evidence="12">Z151</strain>
    </source>
</reference>
<keyword evidence="8" id="KW-0131">Cell cycle</keyword>
<dbReference type="EMBL" id="MTYJ01000008">
    <property type="protein sequence ID" value="OQV24094.1"/>
    <property type="molecule type" value="Genomic_DNA"/>
</dbReference>
<evidence type="ECO:0000256" key="3">
    <source>
        <dbReference type="ARBA" id="ARBA00008726"/>
    </source>
</evidence>
<keyword evidence="7" id="KW-0539">Nucleus</keyword>
<dbReference type="OrthoDB" id="547031at2759"/>
<evidence type="ECO:0000256" key="4">
    <source>
        <dbReference type="ARBA" id="ARBA00022490"/>
    </source>
</evidence>
<feature type="domain" description="SDE2-like" evidence="10">
    <location>
        <begin position="67"/>
        <end position="167"/>
    </location>
</feature>
<organism evidence="11 12">
    <name type="scientific">Hypsibius exemplaris</name>
    <name type="common">Freshwater tardigrade</name>
    <dbReference type="NCBI Taxonomy" id="2072580"/>
    <lineage>
        <taxon>Eukaryota</taxon>
        <taxon>Metazoa</taxon>
        <taxon>Ecdysozoa</taxon>
        <taxon>Tardigrada</taxon>
        <taxon>Eutardigrada</taxon>
        <taxon>Parachela</taxon>
        <taxon>Hypsibioidea</taxon>
        <taxon>Hypsibiidae</taxon>
        <taxon>Hypsibius</taxon>
    </lineage>
</organism>
<feature type="compositionally biased region" description="Acidic residues" evidence="9">
    <location>
        <begin position="248"/>
        <end position="260"/>
    </location>
</feature>
<comment type="caution">
    <text evidence="11">The sequence shown here is derived from an EMBL/GenBank/DDBJ whole genome shotgun (WGS) entry which is preliminary data.</text>
</comment>
<evidence type="ECO:0000256" key="6">
    <source>
        <dbReference type="ARBA" id="ARBA00023187"/>
    </source>
</evidence>
<feature type="compositionally biased region" description="Basic and acidic residues" evidence="9">
    <location>
        <begin position="222"/>
        <end position="232"/>
    </location>
</feature>
<dbReference type="InterPro" id="IPR051421">
    <property type="entry name" value="RNA_Proc_DNA_Dmg_Regulator"/>
</dbReference>
<dbReference type="InterPro" id="IPR053822">
    <property type="entry name" value="SDE2-like_dom"/>
</dbReference>
<accession>A0A1W0X9L8</accession>
<dbReference type="Pfam" id="PF22782">
    <property type="entry name" value="SDE2"/>
    <property type="match status" value="1"/>
</dbReference>
<gene>
    <name evidence="11" type="ORF">BV898_02047</name>
</gene>
<dbReference type="GO" id="GO:0008380">
    <property type="term" value="P:RNA splicing"/>
    <property type="evidence" value="ECO:0007669"/>
    <property type="project" value="UniProtKB-KW"/>
</dbReference>
<dbReference type="GO" id="GO:0005634">
    <property type="term" value="C:nucleus"/>
    <property type="evidence" value="ECO:0007669"/>
    <property type="project" value="UniProtKB-SubCell"/>
</dbReference>
<evidence type="ECO:0000313" key="11">
    <source>
        <dbReference type="EMBL" id="OQV24094.1"/>
    </source>
</evidence>
<dbReference type="PANTHER" id="PTHR12786:SF1">
    <property type="entry name" value="SPLICING REGULATOR SDE2"/>
    <property type="match status" value="1"/>
</dbReference>
<feature type="region of interest" description="Disordered" evidence="9">
    <location>
        <begin position="222"/>
        <end position="260"/>
    </location>
</feature>
<protein>
    <recommendedName>
        <fullName evidence="10">SDE2-like domain-containing protein</fullName>
    </recommendedName>
</protein>
<evidence type="ECO:0000256" key="7">
    <source>
        <dbReference type="ARBA" id="ARBA00023242"/>
    </source>
</evidence>
<keyword evidence="5" id="KW-0507">mRNA processing</keyword>
<comment type="similarity">
    <text evidence="3">Belongs to the SDE2 family.</text>
</comment>
<evidence type="ECO:0000256" key="2">
    <source>
        <dbReference type="ARBA" id="ARBA00004496"/>
    </source>
</evidence>
<dbReference type="GO" id="GO:0005737">
    <property type="term" value="C:cytoplasm"/>
    <property type="evidence" value="ECO:0007669"/>
    <property type="project" value="UniProtKB-SubCell"/>
</dbReference>
<keyword evidence="4" id="KW-0963">Cytoplasm</keyword>
<evidence type="ECO:0000259" key="10">
    <source>
        <dbReference type="Pfam" id="PF22782"/>
    </source>
</evidence>
<keyword evidence="6" id="KW-0508">mRNA splicing</keyword>
<evidence type="ECO:0000256" key="8">
    <source>
        <dbReference type="ARBA" id="ARBA00023306"/>
    </source>
</evidence>
<dbReference type="Proteomes" id="UP000192578">
    <property type="component" value="Unassembled WGS sequence"/>
</dbReference>
<sequence length="260" mass="29170">MSCLTINPSVWEPTVRGLKSLLLSDSVQLDWKDSTELFYVISNGRLVGDDCALEADREYTVQCRVLGGKGGFGSLLRSFGSQISKNRNQDACRDLSGRRLRNVKAEKRVKEYVEKQAEKDKEKKKKKEEKIQKLKTTLQSKPKHNFNDAEYEAERKRIPDKVFSAVEEGIRVLASKPAELLIATASTSKVSESFDGSVERITENVTTVTTGAVTTPVAVVHEAEKKRKHEDPMINNMGSKRMKGWLGVDDDSEDSEEESK</sequence>
<evidence type="ECO:0000256" key="5">
    <source>
        <dbReference type="ARBA" id="ARBA00022664"/>
    </source>
</evidence>
<name>A0A1W0X9L8_HYPEX</name>
<dbReference type="PANTHER" id="PTHR12786">
    <property type="entry name" value="SPLICING FACTOR SF3A-RELATED"/>
    <property type="match status" value="1"/>
</dbReference>
<evidence type="ECO:0000256" key="1">
    <source>
        <dbReference type="ARBA" id="ARBA00004123"/>
    </source>
</evidence>
<evidence type="ECO:0000256" key="9">
    <source>
        <dbReference type="SAM" id="MobiDB-lite"/>
    </source>
</evidence>
<keyword evidence="12" id="KW-1185">Reference proteome</keyword>
<proteinExistence type="inferred from homology"/>